<dbReference type="AlphaFoldDB" id="A0A518DF30"/>
<dbReference type="EMBL" id="CP036291">
    <property type="protein sequence ID" value="QDU90094.1"/>
    <property type="molecule type" value="Genomic_DNA"/>
</dbReference>
<gene>
    <name evidence="1" type="ORF">Pla175_34940</name>
</gene>
<dbReference type="Gene3D" id="3.90.79.10">
    <property type="entry name" value="Nucleoside Triphosphate Pyrophosphohydrolase"/>
    <property type="match status" value="1"/>
</dbReference>
<accession>A0A518DF30</accession>
<dbReference type="InterPro" id="IPR015797">
    <property type="entry name" value="NUDIX_hydrolase-like_dom_sf"/>
</dbReference>
<evidence type="ECO:0008006" key="3">
    <source>
        <dbReference type="Google" id="ProtNLM"/>
    </source>
</evidence>
<reference evidence="1 2" key="1">
    <citation type="submission" date="2019-02" db="EMBL/GenBank/DDBJ databases">
        <title>Deep-cultivation of Planctomycetes and their phenomic and genomic characterization uncovers novel biology.</title>
        <authorList>
            <person name="Wiegand S."/>
            <person name="Jogler M."/>
            <person name="Boedeker C."/>
            <person name="Pinto D."/>
            <person name="Vollmers J."/>
            <person name="Rivas-Marin E."/>
            <person name="Kohn T."/>
            <person name="Peeters S.H."/>
            <person name="Heuer A."/>
            <person name="Rast P."/>
            <person name="Oberbeckmann S."/>
            <person name="Bunk B."/>
            <person name="Jeske O."/>
            <person name="Meyerdierks A."/>
            <person name="Storesund J.E."/>
            <person name="Kallscheuer N."/>
            <person name="Luecker S."/>
            <person name="Lage O.M."/>
            <person name="Pohl T."/>
            <person name="Merkel B.J."/>
            <person name="Hornburger P."/>
            <person name="Mueller R.-W."/>
            <person name="Bruemmer F."/>
            <person name="Labrenz M."/>
            <person name="Spormann A.M."/>
            <person name="Op den Camp H."/>
            <person name="Overmann J."/>
            <person name="Amann R."/>
            <person name="Jetten M.S.M."/>
            <person name="Mascher T."/>
            <person name="Medema M.H."/>
            <person name="Devos D.P."/>
            <person name="Kaster A.-K."/>
            <person name="Ovreas L."/>
            <person name="Rohde M."/>
            <person name="Galperin M.Y."/>
            <person name="Jogler C."/>
        </authorList>
    </citation>
    <scope>NUCLEOTIDE SEQUENCE [LARGE SCALE GENOMIC DNA]</scope>
    <source>
        <strain evidence="1 2">Pla175</strain>
    </source>
</reference>
<proteinExistence type="predicted"/>
<name>A0A518DF30_9BACT</name>
<keyword evidence="2" id="KW-1185">Reference proteome</keyword>
<dbReference type="SUPFAM" id="SSF55811">
    <property type="entry name" value="Nudix"/>
    <property type="match status" value="1"/>
</dbReference>
<dbReference type="OrthoDB" id="6398375at2"/>
<sequence>MPQAAAVAVEQVLVIPTSDFQALGHFHGFSSNVSRYFPRLLESKGLCYRPRGAMEQDPSFKQLIPYVVFRFIDADGEAKVFCYQRGGGGGEARLHAKRSVGVGGHISTTDAEKHDANASVYREGLSRELAEEVVIGAPYDEKIVGLINDDETPVGQVHLGVVHLLDIERPQVEPNEDDLADAGFQPVSKILAELEGYESWSQIVMRALFG</sequence>
<evidence type="ECO:0000313" key="2">
    <source>
        <dbReference type="Proteomes" id="UP000317429"/>
    </source>
</evidence>
<protein>
    <recommendedName>
        <fullName evidence="3">Phosphoesterase</fullName>
    </recommendedName>
</protein>
<dbReference type="KEGG" id="pnd:Pla175_34940"/>
<dbReference type="RefSeq" id="WP_145287917.1">
    <property type="nucleotide sequence ID" value="NZ_CP036291.1"/>
</dbReference>
<dbReference type="Proteomes" id="UP000317429">
    <property type="component" value="Chromosome"/>
</dbReference>
<organism evidence="1 2">
    <name type="scientific">Pirellulimonas nuda</name>
    <dbReference type="NCBI Taxonomy" id="2528009"/>
    <lineage>
        <taxon>Bacteria</taxon>
        <taxon>Pseudomonadati</taxon>
        <taxon>Planctomycetota</taxon>
        <taxon>Planctomycetia</taxon>
        <taxon>Pirellulales</taxon>
        <taxon>Lacipirellulaceae</taxon>
        <taxon>Pirellulimonas</taxon>
    </lineage>
</organism>
<evidence type="ECO:0000313" key="1">
    <source>
        <dbReference type="EMBL" id="QDU90094.1"/>
    </source>
</evidence>